<dbReference type="InterPro" id="IPR000620">
    <property type="entry name" value="EamA_dom"/>
</dbReference>
<evidence type="ECO:0000256" key="1">
    <source>
        <dbReference type="ARBA" id="ARBA00004141"/>
    </source>
</evidence>
<dbReference type="EMBL" id="BAABBQ010000001">
    <property type="protein sequence ID" value="GAA4009270.1"/>
    <property type="molecule type" value="Genomic_DNA"/>
</dbReference>
<feature type="domain" description="EamA" evidence="7">
    <location>
        <begin position="15"/>
        <end position="141"/>
    </location>
</feature>
<comment type="caution">
    <text evidence="8">The sequence shown here is derived from an EMBL/GenBank/DDBJ whole genome shotgun (WGS) entry which is preliminary data.</text>
</comment>
<feature type="transmembrane region" description="Helical" evidence="6">
    <location>
        <begin position="217"/>
        <end position="236"/>
    </location>
</feature>
<evidence type="ECO:0000256" key="6">
    <source>
        <dbReference type="SAM" id="Phobius"/>
    </source>
</evidence>
<dbReference type="Pfam" id="PF00892">
    <property type="entry name" value="EamA"/>
    <property type="match status" value="2"/>
</dbReference>
<protein>
    <submittedName>
        <fullName evidence="8">DMT family transporter</fullName>
    </submittedName>
</protein>
<evidence type="ECO:0000256" key="5">
    <source>
        <dbReference type="ARBA" id="ARBA00023136"/>
    </source>
</evidence>
<accession>A0ABP7SBB8</accession>
<evidence type="ECO:0000259" key="7">
    <source>
        <dbReference type="Pfam" id="PF00892"/>
    </source>
</evidence>
<proteinExistence type="inferred from homology"/>
<keyword evidence="9" id="KW-1185">Reference proteome</keyword>
<dbReference type="RefSeq" id="WP_344705590.1">
    <property type="nucleotide sequence ID" value="NZ_BAABBQ010000001.1"/>
</dbReference>
<feature type="transmembrane region" description="Helical" evidence="6">
    <location>
        <begin position="269"/>
        <end position="286"/>
    </location>
</feature>
<feature type="transmembrane region" description="Helical" evidence="6">
    <location>
        <begin position="243"/>
        <end position="263"/>
    </location>
</feature>
<feature type="transmembrane region" description="Helical" evidence="6">
    <location>
        <begin position="97"/>
        <end position="119"/>
    </location>
</feature>
<evidence type="ECO:0000256" key="4">
    <source>
        <dbReference type="ARBA" id="ARBA00022989"/>
    </source>
</evidence>
<name>A0ABP7SBB8_9SPHN</name>
<feature type="transmembrane region" description="Helical" evidence="6">
    <location>
        <begin position="126"/>
        <end position="147"/>
    </location>
</feature>
<dbReference type="Gene3D" id="1.10.3730.20">
    <property type="match status" value="1"/>
</dbReference>
<dbReference type="Proteomes" id="UP001500235">
    <property type="component" value="Unassembled WGS sequence"/>
</dbReference>
<evidence type="ECO:0000313" key="8">
    <source>
        <dbReference type="EMBL" id="GAA4009270.1"/>
    </source>
</evidence>
<sequence>MTAPRSSAILAFAVATLGIALFSGMDAVMKGLVLAIGVYSTMLWRSFAGVVMAGAGYAAGWKRWPERRVLRLHVERGVLTSFMGLLFFWGIGHVPLAQAIALAFIAPLIALYLAAVLLGEEVGKRTVGASVIAFAGVIVIFVGQARADLGRDALLGSLAILASAILYAINIIMMRRQSQAAGPLEIAFFQNLTVTAVLLTGLPFVGTSAPAATHWPALLLAAVLSTASLLLLSWAYARAEASYLAATEYTAFLWAALFGWLVFGEHLSPFTLAGASLIVGGCLLAARSPQAANPHLEAAP</sequence>
<feature type="transmembrane region" description="Helical" evidence="6">
    <location>
        <begin position="153"/>
        <end position="174"/>
    </location>
</feature>
<reference evidence="9" key="1">
    <citation type="journal article" date="2019" name="Int. J. Syst. Evol. Microbiol.">
        <title>The Global Catalogue of Microorganisms (GCM) 10K type strain sequencing project: providing services to taxonomists for standard genome sequencing and annotation.</title>
        <authorList>
            <consortium name="The Broad Institute Genomics Platform"/>
            <consortium name="The Broad Institute Genome Sequencing Center for Infectious Disease"/>
            <person name="Wu L."/>
            <person name="Ma J."/>
        </authorList>
    </citation>
    <scope>NUCLEOTIDE SEQUENCE [LARGE SCALE GENOMIC DNA]</scope>
    <source>
        <strain evidence="9">JCM 17563</strain>
    </source>
</reference>
<feature type="transmembrane region" description="Helical" evidence="6">
    <location>
        <begin position="45"/>
        <end position="61"/>
    </location>
</feature>
<gene>
    <name evidence="8" type="ORF">GCM10022280_02620</name>
</gene>
<dbReference type="InterPro" id="IPR037185">
    <property type="entry name" value="EmrE-like"/>
</dbReference>
<evidence type="ECO:0000313" key="9">
    <source>
        <dbReference type="Proteomes" id="UP001500235"/>
    </source>
</evidence>
<feature type="transmembrane region" description="Helical" evidence="6">
    <location>
        <begin position="73"/>
        <end position="91"/>
    </location>
</feature>
<organism evidence="8 9">
    <name type="scientific">Sphingomonas swuensis</name>
    <dbReference type="NCBI Taxonomy" id="977800"/>
    <lineage>
        <taxon>Bacteria</taxon>
        <taxon>Pseudomonadati</taxon>
        <taxon>Pseudomonadota</taxon>
        <taxon>Alphaproteobacteria</taxon>
        <taxon>Sphingomonadales</taxon>
        <taxon>Sphingomonadaceae</taxon>
        <taxon>Sphingomonas</taxon>
    </lineage>
</organism>
<keyword evidence="4 6" id="KW-1133">Transmembrane helix</keyword>
<dbReference type="PANTHER" id="PTHR22911:SF6">
    <property type="entry name" value="SOLUTE CARRIER FAMILY 35 MEMBER G1"/>
    <property type="match status" value="1"/>
</dbReference>
<keyword evidence="5 6" id="KW-0472">Membrane</keyword>
<feature type="transmembrane region" description="Helical" evidence="6">
    <location>
        <begin position="186"/>
        <end position="205"/>
    </location>
</feature>
<feature type="domain" description="EamA" evidence="7">
    <location>
        <begin position="155"/>
        <end position="285"/>
    </location>
</feature>
<comment type="similarity">
    <text evidence="2">Belongs to the drug/metabolite transporter (DMT) superfamily. 10 TMS drug/metabolite exporter (DME) (TC 2.A.7.3) family.</text>
</comment>
<comment type="subcellular location">
    <subcellularLocation>
        <location evidence="1">Membrane</location>
        <topology evidence="1">Multi-pass membrane protein</topology>
    </subcellularLocation>
</comment>
<dbReference type="PANTHER" id="PTHR22911">
    <property type="entry name" value="ACYL-MALONYL CONDENSING ENZYME-RELATED"/>
    <property type="match status" value="1"/>
</dbReference>
<evidence type="ECO:0000256" key="2">
    <source>
        <dbReference type="ARBA" id="ARBA00009853"/>
    </source>
</evidence>
<dbReference type="SUPFAM" id="SSF103481">
    <property type="entry name" value="Multidrug resistance efflux transporter EmrE"/>
    <property type="match status" value="2"/>
</dbReference>
<keyword evidence="3 6" id="KW-0812">Transmembrane</keyword>
<evidence type="ECO:0000256" key="3">
    <source>
        <dbReference type="ARBA" id="ARBA00022692"/>
    </source>
</evidence>